<gene>
    <name evidence="1" type="ORF">DXA68_22325</name>
</gene>
<dbReference type="GO" id="GO:0000166">
    <property type="term" value="F:nucleotide binding"/>
    <property type="evidence" value="ECO:0007669"/>
    <property type="project" value="InterPro"/>
</dbReference>
<dbReference type="Pfam" id="PF06189">
    <property type="entry name" value="5-nucleotidase"/>
    <property type="match status" value="1"/>
</dbReference>
<sequence length="310" mass="35318">MAYPIEKKLVVGISSNALFDLRKEDEIFEKEGLEAYRKYQNEHKMDILGIGVAYPFVKRFLRINDVYTEEQPVEVVLLSRNSPETGVRVFNSIREYGLNITRAAFMSGGSAVNYIPAFNISLFLATNGADVKEAVKANLPAGRILQNEIHDDDTFELRVAFDFDGVIANDEAEKIYKEKGMKEYHKYEKEHSTEELGAGPLADFFTKLAFFQKLETKNRQKNKDYKRILKTAIVTARNAPAHERAINTLNKWGVEVDEMFLLGGVDKSRILEVLKPHLYFDDQMVHLDATAIKNIPLVHIPFGIANEEKL</sequence>
<accession>A0A413GT03</accession>
<dbReference type="InterPro" id="IPR010394">
    <property type="entry name" value="5-nucleotidase"/>
</dbReference>
<comment type="caution">
    <text evidence="1">The sequence shown here is derived from an EMBL/GenBank/DDBJ whole genome shotgun (WGS) entry which is preliminary data.</text>
</comment>
<dbReference type="Proteomes" id="UP000286075">
    <property type="component" value="Unassembled WGS sequence"/>
</dbReference>
<proteinExistence type="predicted"/>
<dbReference type="EMBL" id="QSCF01000064">
    <property type="protein sequence ID" value="RGX74273.1"/>
    <property type="molecule type" value="Genomic_DNA"/>
</dbReference>
<dbReference type="GO" id="GO:0009117">
    <property type="term" value="P:nucleotide metabolic process"/>
    <property type="evidence" value="ECO:0007669"/>
    <property type="project" value="InterPro"/>
</dbReference>
<evidence type="ECO:0000313" key="1">
    <source>
        <dbReference type="EMBL" id="RGX74273.1"/>
    </source>
</evidence>
<protein>
    <submittedName>
        <fullName evidence="1">5'-nucleotidase</fullName>
    </submittedName>
</protein>
<organism evidence="1 2">
    <name type="scientific">Bacteroides stercorirosoris</name>
    <dbReference type="NCBI Taxonomy" id="871324"/>
    <lineage>
        <taxon>Bacteria</taxon>
        <taxon>Pseudomonadati</taxon>
        <taxon>Bacteroidota</taxon>
        <taxon>Bacteroidia</taxon>
        <taxon>Bacteroidales</taxon>
        <taxon>Bacteroidaceae</taxon>
        <taxon>Bacteroides</taxon>
    </lineage>
</organism>
<dbReference type="PANTHER" id="PTHR31367:SF5">
    <property type="entry name" value="CYTOSOLIC 5'-NUCLEOTIDASE 1A"/>
    <property type="match status" value="1"/>
</dbReference>
<dbReference type="AlphaFoldDB" id="A0A413GT03"/>
<dbReference type="GO" id="GO:0005737">
    <property type="term" value="C:cytoplasm"/>
    <property type="evidence" value="ECO:0007669"/>
    <property type="project" value="InterPro"/>
</dbReference>
<reference evidence="1 2" key="1">
    <citation type="submission" date="2018-08" db="EMBL/GenBank/DDBJ databases">
        <title>A genome reference for cultivated species of the human gut microbiota.</title>
        <authorList>
            <person name="Zou Y."/>
            <person name="Xue W."/>
            <person name="Luo G."/>
        </authorList>
    </citation>
    <scope>NUCLEOTIDE SEQUENCE [LARGE SCALE GENOMIC DNA]</scope>
    <source>
        <strain evidence="1 2">OF03-9BH</strain>
    </source>
</reference>
<dbReference type="OrthoDB" id="9778569at2"/>
<name>A0A413GT03_9BACE</name>
<dbReference type="RefSeq" id="WP_117988689.1">
    <property type="nucleotide sequence ID" value="NZ_CABMFG010000064.1"/>
</dbReference>
<evidence type="ECO:0000313" key="2">
    <source>
        <dbReference type="Proteomes" id="UP000286075"/>
    </source>
</evidence>
<dbReference type="GO" id="GO:0008253">
    <property type="term" value="F:5'-nucleotidase activity"/>
    <property type="evidence" value="ECO:0007669"/>
    <property type="project" value="InterPro"/>
</dbReference>
<dbReference type="PANTHER" id="PTHR31367">
    <property type="entry name" value="CYTOSOLIC 5'-NUCLEOTIDASE 1 FAMILY MEMBER"/>
    <property type="match status" value="1"/>
</dbReference>
<dbReference type="GO" id="GO:0000287">
    <property type="term" value="F:magnesium ion binding"/>
    <property type="evidence" value="ECO:0007669"/>
    <property type="project" value="InterPro"/>
</dbReference>